<dbReference type="Gene3D" id="1.20.140.70">
    <property type="entry name" value="Oligopeptidase f, N-terminal domain"/>
    <property type="match status" value="1"/>
</dbReference>
<dbReference type="Pfam" id="PF01432">
    <property type="entry name" value="Peptidase_M3"/>
    <property type="match status" value="1"/>
</dbReference>
<organism evidence="9 10">
    <name type="scientific">Gemmobacter nanjingensis</name>
    <dbReference type="NCBI Taxonomy" id="488454"/>
    <lineage>
        <taxon>Bacteria</taxon>
        <taxon>Pseudomonadati</taxon>
        <taxon>Pseudomonadota</taxon>
        <taxon>Alphaproteobacteria</taxon>
        <taxon>Rhodobacterales</taxon>
        <taxon>Paracoccaceae</taxon>
        <taxon>Gemmobacter</taxon>
    </lineage>
</organism>
<protein>
    <submittedName>
        <fullName evidence="9">Oligoendopeptidase F</fullName>
    </submittedName>
</protein>
<evidence type="ECO:0000313" key="9">
    <source>
        <dbReference type="EMBL" id="GHC12831.1"/>
    </source>
</evidence>
<feature type="domain" description="Oligopeptidase F N-terminal" evidence="8">
    <location>
        <begin position="127"/>
        <end position="196"/>
    </location>
</feature>
<comment type="similarity">
    <text evidence="6">Belongs to the peptidase M3 family.</text>
</comment>
<reference evidence="10" key="1">
    <citation type="journal article" date="2019" name="Int. J. Syst. Evol. Microbiol.">
        <title>The Global Catalogue of Microorganisms (GCM) 10K type strain sequencing project: providing services to taxonomists for standard genome sequencing and annotation.</title>
        <authorList>
            <consortium name="The Broad Institute Genomics Platform"/>
            <consortium name="The Broad Institute Genome Sequencing Center for Infectious Disease"/>
            <person name="Wu L."/>
            <person name="Ma J."/>
        </authorList>
    </citation>
    <scope>NUCLEOTIDE SEQUENCE [LARGE SCALE GENOMIC DNA]</scope>
    <source>
        <strain evidence="10">KCTC 23298</strain>
    </source>
</reference>
<dbReference type="CDD" id="cd09610">
    <property type="entry name" value="M3B_PepF"/>
    <property type="match status" value="1"/>
</dbReference>
<dbReference type="SUPFAM" id="SSF55486">
    <property type="entry name" value="Metalloproteases ('zincins'), catalytic domain"/>
    <property type="match status" value="1"/>
</dbReference>
<evidence type="ECO:0000256" key="6">
    <source>
        <dbReference type="RuleBase" id="RU003435"/>
    </source>
</evidence>
<keyword evidence="5 6" id="KW-0482">Metalloprotease</keyword>
<name>A0ABQ3F849_9RHOB</name>
<keyword evidence="10" id="KW-1185">Reference proteome</keyword>
<keyword evidence="4 6" id="KW-0862">Zinc</keyword>
<dbReference type="NCBIfam" id="TIGR02290">
    <property type="entry name" value="M3_fam_3"/>
    <property type="match status" value="1"/>
</dbReference>
<evidence type="ECO:0000256" key="3">
    <source>
        <dbReference type="ARBA" id="ARBA00022801"/>
    </source>
</evidence>
<evidence type="ECO:0000259" key="7">
    <source>
        <dbReference type="Pfam" id="PF01432"/>
    </source>
</evidence>
<evidence type="ECO:0000256" key="5">
    <source>
        <dbReference type="ARBA" id="ARBA00023049"/>
    </source>
</evidence>
<evidence type="ECO:0000256" key="4">
    <source>
        <dbReference type="ARBA" id="ARBA00022833"/>
    </source>
</evidence>
<dbReference type="InterPro" id="IPR001567">
    <property type="entry name" value="Pept_M3A_M3B_dom"/>
</dbReference>
<dbReference type="RefSeq" id="WP_054302377.1">
    <property type="nucleotide sequence ID" value="NZ_BMYI01000001.1"/>
</dbReference>
<dbReference type="PANTHER" id="PTHR11804">
    <property type="entry name" value="PROTEASE M3 THIMET OLIGOPEPTIDASE-RELATED"/>
    <property type="match status" value="1"/>
</dbReference>
<dbReference type="Proteomes" id="UP000658305">
    <property type="component" value="Unassembled WGS sequence"/>
</dbReference>
<dbReference type="Gene3D" id="1.10.1370.20">
    <property type="entry name" value="Oligoendopeptidase f, C-terminal domain"/>
    <property type="match status" value="1"/>
</dbReference>
<accession>A0ABQ3F849</accession>
<dbReference type="InterPro" id="IPR042088">
    <property type="entry name" value="OligoPept_F_C"/>
</dbReference>
<gene>
    <name evidence="9" type="primary">pepF</name>
    <name evidence="9" type="ORF">GCM10007291_07720</name>
</gene>
<sequence>MTLPLPSPVFDANAAGGGLGNLPEWDLTDLYPAPDAPEVARDMAWLEKACADFAAAYEGKLADLDAAGLLACVQEYEAIDVIAGRLMSYAGLRYYQNTMDSERAKFMADAQDRVTTFTTPLVFFSLEFNRLEDAALDRLLAANADLARYKPVFDRMRAMRPHQLSDELERFLHDESVVGASAWNKLFDETMAGLMFKVAGEEEELNLEATLNLLTDTDRAKREAAARSLAEVFDRHIKLFARVHNTLAKEKEIHDRWRKMPSPQHGRHLSNHVEPEVVQALRDAVVAAYPKLSHRYYALKAKWLGLDRLQVWDRNAPLPIEQPKTVDWDTARKTVSDAYAAFSPRLAELAEPFFTQGWIDAGVKPGKAPGAFAHPTVTTVHPYVMLNYLGKPRDVMTLAHELGHGVHQRLAAAQGELLSSTPLTLAETASVFGEMLTFRKLLDGARTPAERKTLLAGKVEDMINTVVRQIAFYDFECKLHAARAEGELTPDDINALWMSVQAESLGPAFDFMDGYETFWAYIPHFVHSPFYVYAYAFGDGLVNALYAAYADGLPEFQEKYFDLLKAGGSKHHKELLAPFGLDLSDPGFWQKGLDMIAGFIDELEAMEA</sequence>
<dbReference type="EMBL" id="BMYI01000001">
    <property type="protein sequence ID" value="GHC12831.1"/>
    <property type="molecule type" value="Genomic_DNA"/>
</dbReference>
<dbReference type="PANTHER" id="PTHR11804:SF5">
    <property type="entry name" value="OLIGOENDOPEPTIDASE F"/>
    <property type="match status" value="1"/>
</dbReference>
<proteinExistence type="inferred from homology"/>
<keyword evidence="1 6" id="KW-0645">Protease</keyword>
<evidence type="ECO:0000259" key="8">
    <source>
        <dbReference type="Pfam" id="PF08439"/>
    </source>
</evidence>
<dbReference type="InterPro" id="IPR013647">
    <property type="entry name" value="OligopepF_N_dom"/>
</dbReference>
<evidence type="ECO:0000256" key="1">
    <source>
        <dbReference type="ARBA" id="ARBA00022670"/>
    </source>
</evidence>
<feature type="domain" description="Peptidase M3A/M3B catalytic" evidence="7">
    <location>
        <begin position="216"/>
        <end position="593"/>
    </location>
</feature>
<comment type="caution">
    <text evidence="9">The sequence shown here is derived from an EMBL/GenBank/DDBJ whole genome shotgun (WGS) entry which is preliminary data.</text>
</comment>
<dbReference type="InterPro" id="IPR011977">
    <property type="entry name" value="Pept_M3B_clade3"/>
</dbReference>
<dbReference type="Pfam" id="PF08439">
    <property type="entry name" value="Peptidase_M3_N"/>
    <property type="match status" value="1"/>
</dbReference>
<evidence type="ECO:0000313" key="10">
    <source>
        <dbReference type="Proteomes" id="UP000658305"/>
    </source>
</evidence>
<comment type="cofactor">
    <cofactor evidence="6">
        <name>Zn(2+)</name>
        <dbReference type="ChEBI" id="CHEBI:29105"/>
    </cofactor>
    <text evidence="6">Binds 1 zinc ion.</text>
</comment>
<dbReference type="InterPro" id="IPR045090">
    <property type="entry name" value="Pept_M3A_M3B"/>
</dbReference>
<evidence type="ECO:0000256" key="2">
    <source>
        <dbReference type="ARBA" id="ARBA00022723"/>
    </source>
</evidence>
<keyword evidence="3 6" id="KW-0378">Hydrolase</keyword>
<keyword evidence="2 6" id="KW-0479">Metal-binding</keyword>